<dbReference type="GO" id="GO:0016941">
    <property type="term" value="F:natriuretic peptide receptor activity"/>
    <property type="evidence" value="ECO:0007669"/>
    <property type="project" value="TreeGrafter"/>
</dbReference>
<dbReference type="Gene3D" id="6.10.250.780">
    <property type="match status" value="1"/>
</dbReference>
<dbReference type="InterPro" id="IPR001170">
    <property type="entry name" value="ANPR/GUC"/>
</dbReference>
<dbReference type="PRINTS" id="PR00255">
    <property type="entry name" value="NATPEPTIDER"/>
</dbReference>
<evidence type="ECO:0000256" key="9">
    <source>
        <dbReference type="ARBA" id="ARBA00023134"/>
    </source>
</evidence>
<name>A0A8J9ZIH4_BRALA</name>
<keyword evidence="11" id="KW-0675">Receptor</keyword>
<dbReference type="GO" id="GO:0005524">
    <property type="term" value="F:ATP binding"/>
    <property type="evidence" value="ECO:0007669"/>
    <property type="project" value="InterPro"/>
</dbReference>
<dbReference type="PROSITE" id="PS50125">
    <property type="entry name" value="GUANYLATE_CYCLASE_2"/>
    <property type="match status" value="1"/>
</dbReference>
<keyword evidence="7" id="KW-0547">Nucleotide-binding</keyword>
<feature type="domain" description="Protein kinase" evidence="17">
    <location>
        <begin position="506"/>
        <end position="785"/>
    </location>
</feature>
<dbReference type="Pfam" id="PF07714">
    <property type="entry name" value="PK_Tyr_Ser-Thr"/>
    <property type="match status" value="1"/>
</dbReference>
<evidence type="ECO:0000256" key="6">
    <source>
        <dbReference type="ARBA" id="ARBA00022729"/>
    </source>
</evidence>
<keyword evidence="14 16" id="KW-0141">cGMP biosynthesis</keyword>
<dbReference type="Gene3D" id="3.40.50.2300">
    <property type="match status" value="3"/>
</dbReference>
<dbReference type="FunFam" id="3.30.200.20:FF:001106">
    <property type="entry name" value="Guanylate cyclase"/>
    <property type="match status" value="1"/>
</dbReference>
<dbReference type="AlphaFoldDB" id="A0A8J9ZIH4"/>
<dbReference type="InterPro" id="IPR001245">
    <property type="entry name" value="Ser-Thr/Tyr_kinase_cat_dom"/>
</dbReference>
<comment type="similarity">
    <text evidence="15">Belongs to the adenylyl cyclase class-4/guanylyl cyclase family.</text>
</comment>
<dbReference type="GO" id="GO:0004672">
    <property type="term" value="F:protein kinase activity"/>
    <property type="evidence" value="ECO:0007669"/>
    <property type="project" value="InterPro"/>
</dbReference>
<evidence type="ECO:0000259" key="17">
    <source>
        <dbReference type="PROSITE" id="PS50011"/>
    </source>
</evidence>
<dbReference type="SUPFAM" id="SSF55073">
    <property type="entry name" value="Nucleotide cyclase"/>
    <property type="match status" value="1"/>
</dbReference>
<dbReference type="InterPro" id="IPR018297">
    <property type="entry name" value="A/G_cyclase_CS"/>
</dbReference>
<dbReference type="PANTHER" id="PTHR11920:SF494">
    <property type="entry name" value="ATRIAL NATRIURETIC PEPTIDE RECEPTOR 2"/>
    <property type="match status" value="1"/>
</dbReference>
<dbReference type="GO" id="GO:0035556">
    <property type="term" value="P:intracellular signal transduction"/>
    <property type="evidence" value="ECO:0007669"/>
    <property type="project" value="InterPro"/>
</dbReference>
<evidence type="ECO:0000256" key="14">
    <source>
        <dbReference type="ARBA" id="ARBA00023293"/>
    </source>
</evidence>
<evidence type="ECO:0000256" key="1">
    <source>
        <dbReference type="ARBA" id="ARBA00001436"/>
    </source>
</evidence>
<dbReference type="InterPro" id="IPR000719">
    <property type="entry name" value="Prot_kinase_dom"/>
</dbReference>
<dbReference type="CDD" id="cd14042">
    <property type="entry name" value="PK_GC-A_B"/>
    <property type="match status" value="1"/>
</dbReference>
<dbReference type="GO" id="GO:0004016">
    <property type="term" value="F:adenylate cyclase activity"/>
    <property type="evidence" value="ECO:0007669"/>
    <property type="project" value="TreeGrafter"/>
</dbReference>
<comment type="subcellular location">
    <subcellularLocation>
        <location evidence="2">Cell membrane</location>
        <topology evidence="2">Single-pass type I membrane protein</topology>
    </subcellularLocation>
</comment>
<keyword evidence="12" id="KW-0325">Glycoprotein</keyword>
<evidence type="ECO:0000256" key="4">
    <source>
        <dbReference type="ARBA" id="ARBA00022475"/>
    </source>
</evidence>
<dbReference type="GO" id="GO:0005886">
    <property type="term" value="C:plasma membrane"/>
    <property type="evidence" value="ECO:0007669"/>
    <property type="project" value="UniProtKB-SubCell"/>
</dbReference>
<dbReference type="EMBL" id="OV696687">
    <property type="protein sequence ID" value="CAH1254271.1"/>
    <property type="molecule type" value="Genomic_DNA"/>
</dbReference>
<sequence length="1052" mass="117956">METGLRSVPFYIAVCCAVSLSFAEDFKLAVILPEDPQYLFSLPMVIPGIQIAIEKVENTTLYPHKVQLVYGDSRCSGKTGLVLAVDFYINERPHAFLGPACNFACAPVARLASHWNVPQLSAGAPALGFEDKITEYNLLTRTFVSYGKLGEFLVTLFRRYGWNDSAVIYNDDDQTKKTHYFMAEGIVAKFADAGINVYPKAILEDEGPNYEAILKDVSKHARIVVLCVSADAVRSILLQAYDMGFTSGEYAFFNVNLFPRDELGYGNWSRGDSRDGDAKKAYQALMVITMQAPNSSDYVAFSEKVKMMAERNHNYTHGPELVNAYVGAFHDAVILYSLALNETLANGEDPRDGTAITDRMRNQSFEGISGNVSIDGNGDRENDFSLLDMVDPATGRFEIVANYHHDPGNQQEFEDVSGVHIHWPGGTVPAGEPFCGFLNDNPACQPDDRLGTLAVVGISLSCLVVLVAILSYFSYRKWKLEVELTSMLWRVKWEDIVFNISSTSRRNSCLSLGSSRGSILRSPNSMKSADGQHQIFTKVGYYKGNFIAVKVVSRKRVDLGRKTLLELKHMRDLQHDHVTRFVGACIDPPNVCILTEYCPKGSLQDILENDSIKLDWMFRYSLMHDITKGMAYIHDSEIHSHGSLKSSNCVVDSRFVLKVTDFGLHSLREEDSTRDRDSHAFYAGKLWTAPELVRIDVQVPCGTQRGDVYSFGIILQEICVRNGTFYVETEEEDLSPKDIIMKLKKEYFRPTITDNIPANVRTLMERCWAEDAADRPDFHTLKIYVKSLNRGNEGTNILDNLLSRMEQYANNLEGLVQERTEAFLNEKKRAEDLLYQILPKSVADQLKRGEPVSAEAFDSVTIYFSDIVGFTSLSADSTPMEVVTLLNDLYTCFDAVIDNFDVYKVETIGDAYMVVSGLPVRNGTSHVKEIARMSLALLREVRTFRVRHRNNCRMKLRIGIHTGPCAAGVVGLKMPRYCLFGDTVNTASRMESYGEAMKIHVSTPSKNLLDSFGTFQLEERGETHIKGKGMMRTYWLLGEKDPPKPIGVLINC</sequence>
<dbReference type="InterPro" id="IPR028082">
    <property type="entry name" value="Peripla_BP_I"/>
</dbReference>
<evidence type="ECO:0000256" key="8">
    <source>
        <dbReference type="ARBA" id="ARBA00022989"/>
    </source>
</evidence>
<dbReference type="GO" id="GO:0005525">
    <property type="term" value="F:GTP binding"/>
    <property type="evidence" value="ECO:0007669"/>
    <property type="project" value="UniProtKB-KW"/>
</dbReference>
<keyword evidence="6" id="KW-0732">Signal</keyword>
<dbReference type="Proteomes" id="UP000838412">
    <property type="component" value="Chromosome 2"/>
</dbReference>
<dbReference type="PROSITE" id="PS00452">
    <property type="entry name" value="GUANYLATE_CYCLASE_1"/>
    <property type="match status" value="1"/>
</dbReference>
<keyword evidence="4" id="KW-1003">Cell membrane</keyword>
<evidence type="ECO:0000256" key="15">
    <source>
        <dbReference type="RuleBase" id="RU000405"/>
    </source>
</evidence>
<evidence type="ECO:0000313" key="19">
    <source>
        <dbReference type="EMBL" id="CAH1254271.1"/>
    </source>
</evidence>
<organism evidence="19 20">
    <name type="scientific">Branchiostoma lanceolatum</name>
    <name type="common">Common lancelet</name>
    <name type="synonym">Amphioxus lanceolatum</name>
    <dbReference type="NCBI Taxonomy" id="7740"/>
    <lineage>
        <taxon>Eukaryota</taxon>
        <taxon>Metazoa</taxon>
        <taxon>Chordata</taxon>
        <taxon>Cephalochordata</taxon>
        <taxon>Leptocardii</taxon>
        <taxon>Amphioxiformes</taxon>
        <taxon>Branchiostomatidae</taxon>
        <taxon>Branchiostoma</taxon>
    </lineage>
</organism>
<proteinExistence type="inferred from homology"/>
<evidence type="ECO:0000259" key="18">
    <source>
        <dbReference type="PROSITE" id="PS50125"/>
    </source>
</evidence>
<dbReference type="InterPro" id="IPR001828">
    <property type="entry name" value="ANF_lig-bd_rcpt"/>
</dbReference>
<dbReference type="Pfam" id="PF01094">
    <property type="entry name" value="ANF_receptor"/>
    <property type="match status" value="1"/>
</dbReference>
<comment type="catalytic activity">
    <reaction evidence="1 16">
        <text>GTP = 3',5'-cyclic GMP + diphosphate</text>
        <dbReference type="Rhea" id="RHEA:13665"/>
        <dbReference type="ChEBI" id="CHEBI:33019"/>
        <dbReference type="ChEBI" id="CHEBI:37565"/>
        <dbReference type="ChEBI" id="CHEBI:57746"/>
        <dbReference type="EC" id="4.6.1.2"/>
    </reaction>
</comment>
<dbReference type="InterPro" id="IPR029787">
    <property type="entry name" value="Nucleotide_cyclase"/>
</dbReference>
<accession>A0A8J9ZIH4</accession>
<dbReference type="OrthoDB" id="1890790at2759"/>
<dbReference type="InterPro" id="IPR001054">
    <property type="entry name" value="A/G_cyclase"/>
</dbReference>
<dbReference type="Gene3D" id="3.30.70.1230">
    <property type="entry name" value="Nucleotide cyclase"/>
    <property type="match status" value="1"/>
</dbReference>
<dbReference type="PANTHER" id="PTHR11920">
    <property type="entry name" value="GUANYLYL CYCLASE"/>
    <property type="match status" value="1"/>
</dbReference>
<evidence type="ECO:0000313" key="20">
    <source>
        <dbReference type="Proteomes" id="UP000838412"/>
    </source>
</evidence>
<dbReference type="InterPro" id="IPR050401">
    <property type="entry name" value="Cyclic_nucleotide_synthase"/>
</dbReference>
<keyword evidence="20" id="KW-1185">Reference proteome</keyword>
<feature type="domain" description="Guanylate cyclase" evidence="18">
    <location>
        <begin position="861"/>
        <end position="991"/>
    </location>
</feature>
<dbReference type="FunFam" id="3.40.50.2300:FF:000153">
    <property type="entry name" value="Guanylate cyclase"/>
    <property type="match status" value="1"/>
</dbReference>
<dbReference type="InterPro" id="IPR011009">
    <property type="entry name" value="Kinase-like_dom_sf"/>
</dbReference>
<dbReference type="SMART" id="SM00044">
    <property type="entry name" value="CYCc"/>
    <property type="match status" value="1"/>
</dbReference>
<reference evidence="19" key="1">
    <citation type="submission" date="2022-01" db="EMBL/GenBank/DDBJ databases">
        <authorList>
            <person name="Braso-Vives M."/>
        </authorList>
    </citation>
    <scope>NUCLEOTIDE SEQUENCE</scope>
</reference>
<keyword evidence="13 15" id="KW-0456">Lyase</keyword>
<evidence type="ECO:0000256" key="3">
    <source>
        <dbReference type="ARBA" id="ARBA00012202"/>
    </source>
</evidence>
<dbReference type="Gene3D" id="1.10.510.10">
    <property type="entry name" value="Transferase(Phosphotransferase) domain 1"/>
    <property type="match status" value="1"/>
</dbReference>
<dbReference type="GO" id="GO:0007168">
    <property type="term" value="P:receptor guanylyl cyclase signaling pathway"/>
    <property type="evidence" value="ECO:0007669"/>
    <property type="project" value="TreeGrafter"/>
</dbReference>
<evidence type="ECO:0000256" key="2">
    <source>
        <dbReference type="ARBA" id="ARBA00004251"/>
    </source>
</evidence>
<dbReference type="EC" id="4.6.1.2" evidence="3 16"/>
<evidence type="ECO:0000256" key="10">
    <source>
        <dbReference type="ARBA" id="ARBA00023136"/>
    </source>
</evidence>
<keyword evidence="8" id="KW-1133">Transmembrane helix</keyword>
<evidence type="ECO:0000256" key="5">
    <source>
        <dbReference type="ARBA" id="ARBA00022692"/>
    </source>
</evidence>
<dbReference type="Pfam" id="PF00211">
    <property type="entry name" value="Guanylate_cyc"/>
    <property type="match status" value="1"/>
</dbReference>
<dbReference type="SUPFAM" id="SSF56112">
    <property type="entry name" value="Protein kinase-like (PK-like)"/>
    <property type="match status" value="1"/>
</dbReference>
<evidence type="ECO:0000256" key="7">
    <source>
        <dbReference type="ARBA" id="ARBA00022741"/>
    </source>
</evidence>
<evidence type="ECO:0000256" key="11">
    <source>
        <dbReference type="ARBA" id="ARBA00023170"/>
    </source>
</evidence>
<gene>
    <name evidence="19" type="primary">NPR1</name>
    <name evidence="19" type="ORF">BLAG_LOCUS13748</name>
</gene>
<evidence type="ECO:0000256" key="12">
    <source>
        <dbReference type="ARBA" id="ARBA00023180"/>
    </source>
</evidence>
<evidence type="ECO:0000256" key="16">
    <source>
        <dbReference type="RuleBase" id="RU003431"/>
    </source>
</evidence>
<protein>
    <recommendedName>
        <fullName evidence="3 16">Guanylate cyclase</fullName>
        <ecNumber evidence="3 16">4.6.1.2</ecNumber>
    </recommendedName>
</protein>
<dbReference type="FunFam" id="1.10.510.10:FF:000420">
    <property type="entry name" value="Guanylate cyclase"/>
    <property type="match status" value="1"/>
</dbReference>
<dbReference type="PROSITE" id="PS50011">
    <property type="entry name" value="PROTEIN_KINASE_DOM"/>
    <property type="match status" value="1"/>
</dbReference>
<evidence type="ECO:0000256" key="13">
    <source>
        <dbReference type="ARBA" id="ARBA00023239"/>
    </source>
</evidence>
<keyword evidence="9" id="KW-0342">GTP-binding</keyword>
<dbReference type="FunFam" id="3.30.70.1230:FF:000004">
    <property type="entry name" value="Guanylate cyclase"/>
    <property type="match status" value="1"/>
</dbReference>
<dbReference type="SUPFAM" id="SSF53822">
    <property type="entry name" value="Periplasmic binding protein-like I"/>
    <property type="match status" value="1"/>
</dbReference>
<dbReference type="CDD" id="cd07302">
    <property type="entry name" value="CHD"/>
    <property type="match status" value="1"/>
</dbReference>
<dbReference type="GO" id="GO:0017046">
    <property type="term" value="F:peptide hormone binding"/>
    <property type="evidence" value="ECO:0007669"/>
    <property type="project" value="TreeGrafter"/>
</dbReference>
<keyword evidence="10" id="KW-0472">Membrane</keyword>
<dbReference type="GO" id="GO:0004383">
    <property type="term" value="F:guanylate cyclase activity"/>
    <property type="evidence" value="ECO:0007669"/>
    <property type="project" value="UniProtKB-EC"/>
</dbReference>
<keyword evidence="5" id="KW-0812">Transmembrane</keyword>